<dbReference type="Proteomes" id="UP000031390">
    <property type="component" value="Unassembled WGS sequence"/>
</dbReference>
<dbReference type="AlphaFoldDB" id="A0A0C1GK61"/>
<dbReference type="RefSeq" id="WP_003757495.1">
    <property type="nucleotide sequence ID" value="NZ_CP094242.1"/>
</dbReference>
<name>A0A0C1GK61_9NEIS</name>
<dbReference type="InterPro" id="IPR008407">
    <property type="entry name" value="Brnchd-chn_aa_trnsp_AzlD"/>
</dbReference>
<proteinExistence type="predicted"/>
<reference evidence="2 4" key="1">
    <citation type="submission" date="2014-12" db="EMBL/GenBank/DDBJ databases">
        <title>Genome sequence of Morococcus cerebrosus.</title>
        <authorList>
            <person name="Shin S.-K."/>
            <person name="Yi H."/>
        </authorList>
    </citation>
    <scope>NUCLEOTIDE SEQUENCE [LARGE SCALE GENOMIC DNA]</scope>
    <source>
        <strain evidence="2 4">CIP 81.93</strain>
    </source>
</reference>
<evidence type="ECO:0000313" key="4">
    <source>
        <dbReference type="Proteomes" id="UP000031390"/>
    </source>
</evidence>
<keyword evidence="5" id="KW-1185">Reference proteome</keyword>
<feature type="transmembrane region" description="Helical" evidence="1">
    <location>
        <begin position="81"/>
        <end position="101"/>
    </location>
</feature>
<reference evidence="3 5" key="2">
    <citation type="submission" date="2022-03" db="EMBL/GenBank/DDBJ databases">
        <title>Genome sequencing of Morococcus cerebrosus.</title>
        <authorList>
            <person name="Baek M.-G."/>
            <person name="Yi H."/>
        </authorList>
    </citation>
    <scope>NUCLEOTIDE SEQUENCE [LARGE SCALE GENOMIC DNA]</scope>
    <source>
        <strain evidence="3 5">CIP 81.93</strain>
    </source>
</reference>
<accession>A0A0C1GK61</accession>
<protein>
    <submittedName>
        <fullName evidence="3">AzlD family protein</fullName>
    </submittedName>
    <submittedName>
        <fullName evidence="2">Membrane protein</fullName>
    </submittedName>
</protein>
<dbReference type="EMBL" id="JUFZ01000152">
    <property type="protein sequence ID" value="KIC05801.1"/>
    <property type="molecule type" value="Genomic_DNA"/>
</dbReference>
<evidence type="ECO:0000313" key="3">
    <source>
        <dbReference type="EMBL" id="UNV87957.1"/>
    </source>
</evidence>
<evidence type="ECO:0000313" key="2">
    <source>
        <dbReference type="EMBL" id="KIC05801.1"/>
    </source>
</evidence>
<sequence length="102" mass="11167">MKDLLSWQSFLLFASMLAVTYSTRLIGFFALRNRTLSRRAQIVMEAAPGCVLISVIAPYFVSNKPHELIAIALTVLAASRFSMLVTVLIGVGSSGLLGYLMR</sequence>
<dbReference type="EMBL" id="CP094242">
    <property type="protein sequence ID" value="UNV87957.1"/>
    <property type="molecule type" value="Genomic_DNA"/>
</dbReference>
<dbReference type="Pfam" id="PF05437">
    <property type="entry name" value="AzlD"/>
    <property type="match status" value="1"/>
</dbReference>
<gene>
    <name evidence="2" type="ORF">MCC93_27500</name>
    <name evidence="3" type="ORF">MON37_03215</name>
</gene>
<evidence type="ECO:0000256" key="1">
    <source>
        <dbReference type="SAM" id="Phobius"/>
    </source>
</evidence>
<feature type="transmembrane region" description="Helical" evidence="1">
    <location>
        <begin position="42"/>
        <end position="61"/>
    </location>
</feature>
<organism evidence="2 4">
    <name type="scientific">Morococcus cerebrosus</name>
    <dbReference type="NCBI Taxonomy" id="1056807"/>
    <lineage>
        <taxon>Bacteria</taxon>
        <taxon>Pseudomonadati</taxon>
        <taxon>Pseudomonadota</taxon>
        <taxon>Betaproteobacteria</taxon>
        <taxon>Neisseriales</taxon>
        <taxon>Neisseriaceae</taxon>
        <taxon>Morococcus</taxon>
    </lineage>
</organism>
<keyword evidence="1" id="KW-0472">Membrane</keyword>
<keyword evidence="1" id="KW-0812">Transmembrane</keyword>
<keyword evidence="1" id="KW-1133">Transmembrane helix</keyword>
<feature type="transmembrane region" description="Helical" evidence="1">
    <location>
        <begin position="6"/>
        <end position="30"/>
    </location>
</feature>
<evidence type="ECO:0000313" key="5">
    <source>
        <dbReference type="Proteomes" id="UP000829504"/>
    </source>
</evidence>
<dbReference type="Proteomes" id="UP000829504">
    <property type="component" value="Chromosome"/>
</dbReference>
<dbReference type="PATRIC" id="fig|1056807.3.peg.2634"/>